<reference evidence="1 2" key="1">
    <citation type="submission" date="2024-11" db="EMBL/GenBank/DDBJ databases">
        <title>Chromosome-level genome assembly of Eucalyptus globulus Labill. provides insights into its genome evolution.</title>
        <authorList>
            <person name="Li X."/>
        </authorList>
    </citation>
    <scope>NUCLEOTIDE SEQUENCE [LARGE SCALE GENOMIC DNA]</scope>
    <source>
        <strain evidence="1">CL2024</strain>
        <tissue evidence="1">Fresh tender leaves</tissue>
    </source>
</reference>
<keyword evidence="2" id="KW-1185">Reference proteome</keyword>
<organism evidence="1 2">
    <name type="scientific">Eucalyptus globulus</name>
    <name type="common">Tasmanian blue gum</name>
    <dbReference type="NCBI Taxonomy" id="34317"/>
    <lineage>
        <taxon>Eukaryota</taxon>
        <taxon>Viridiplantae</taxon>
        <taxon>Streptophyta</taxon>
        <taxon>Embryophyta</taxon>
        <taxon>Tracheophyta</taxon>
        <taxon>Spermatophyta</taxon>
        <taxon>Magnoliopsida</taxon>
        <taxon>eudicotyledons</taxon>
        <taxon>Gunneridae</taxon>
        <taxon>Pentapetalae</taxon>
        <taxon>rosids</taxon>
        <taxon>malvids</taxon>
        <taxon>Myrtales</taxon>
        <taxon>Myrtaceae</taxon>
        <taxon>Myrtoideae</taxon>
        <taxon>Eucalypteae</taxon>
        <taxon>Eucalyptus</taxon>
    </lineage>
</organism>
<evidence type="ECO:0000313" key="2">
    <source>
        <dbReference type="Proteomes" id="UP001634007"/>
    </source>
</evidence>
<accession>A0ABD3IUA7</accession>
<dbReference type="EMBL" id="JBJKBG010000011">
    <property type="protein sequence ID" value="KAL3717293.1"/>
    <property type="molecule type" value="Genomic_DNA"/>
</dbReference>
<dbReference type="AlphaFoldDB" id="A0ABD3IUA7"/>
<name>A0ABD3IUA7_EUCGL</name>
<evidence type="ECO:0000313" key="1">
    <source>
        <dbReference type="EMBL" id="KAL3717293.1"/>
    </source>
</evidence>
<proteinExistence type="predicted"/>
<dbReference type="Proteomes" id="UP001634007">
    <property type="component" value="Unassembled WGS sequence"/>
</dbReference>
<protein>
    <submittedName>
        <fullName evidence="1">Uncharacterized protein</fullName>
    </submittedName>
</protein>
<gene>
    <name evidence="1" type="ORF">ACJRO7_008812</name>
</gene>
<sequence>MLSHSLTLSDQLTVDGSTTELLRDNWRFGRVQQSLSSRIGGENHDRDMVKGIGVSTSPWMEAAPALLVPARDRNLRHTELETIAEDQEDEDLDDE</sequence>
<comment type="caution">
    <text evidence="1">The sequence shown here is derived from an EMBL/GenBank/DDBJ whole genome shotgun (WGS) entry which is preliminary data.</text>
</comment>